<feature type="domain" description="DUF4397" evidence="2">
    <location>
        <begin position="42"/>
        <end position="154"/>
    </location>
</feature>
<evidence type="ECO:0000313" key="3">
    <source>
        <dbReference type="EMBL" id="TDG36610.1"/>
    </source>
</evidence>
<dbReference type="AlphaFoldDB" id="A0A4R5MLL8"/>
<reference evidence="3 4" key="1">
    <citation type="submission" date="2019-02" db="EMBL/GenBank/DDBJ databases">
        <title>Pedobacter sp. nov., a novel speices isolated from soil of pinguins habitat in Antarcitica.</title>
        <authorList>
            <person name="He R.-H."/>
        </authorList>
    </citation>
    <scope>NUCLEOTIDE SEQUENCE [LARGE SCALE GENOMIC DNA]</scope>
    <source>
        <strain evidence="3 4">E01020</strain>
    </source>
</reference>
<evidence type="ECO:0000256" key="1">
    <source>
        <dbReference type="SAM" id="SignalP"/>
    </source>
</evidence>
<name>A0A4R5MLL8_9SPHI</name>
<evidence type="ECO:0000259" key="2">
    <source>
        <dbReference type="Pfam" id="PF14344"/>
    </source>
</evidence>
<dbReference type="PROSITE" id="PS51257">
    <property type="entry name" value="PROKAR_LIPOPROTEIN"/>
    <property type="match status" value="1"/>
</dbReference>
<dbReference type="InterPro" id="IPR025510">
    <property type="entry name" value="DUF4397"/>
</dbReference>
<dbReference type="OrthoDB" id="9792011at2"/>
<feature type="chain" id="PRO_5020604883" evidence="1">
    <location>
        <begin position="30"/>
        <end position="233"/>
    </location>
</feature>
<organism evidence="3 4">
    <name type="scientific">Pedobacter changchengzhani</name>
    <dbReference type="NCBI Taxonomy" id="2529274"/>
    <lineage>
        <taxon>Bacteria</taxon>
        <taxon>Pseudomonadati</taxon>
        <taxon>Bacteroidota</taxon>
        <taxon>Sphingobacteriia</taxon>
        <taxon>Sphingobacteriales</taxon>
        <taxon>Sphingobacteriaceae</taxon>
        <taxon>Pedobacter</taxon>
    </lineage>
</organism>
<protein>
    <submittedName>
        <fullName evidence="3">DUF4397 domain-containing protein</fullName>
    </submittedName>
</protein>
<proteinExistence type="predicted"/>
<keyword evidence="1" id="KW-0732">Signal</keyword>
<comment type="caution">
    <text evidence="3">The sequence shown here is derived from an EMBL/GenBank/DDBJ whole genome shotgun (WGS) entry which is preliminary data.</text>
</comment>
<dbReference type="RefSeq" id="WP_133262340.1">
    <property type="nucleotide sequence ID" value="NZ_SJCY01000004.1"/>
</dbReference>
<dbReference type="EMBL" id="SJCY01000004">
    <property type="protein sequence ID" value="TDG36610.1"/>
    <property type="molecule type" value="Genomic_DNA"/>
</dbReference>
<dbReference type="Pfam" id="PF14344">
    <property type="entry name" value="DUF4397"/>
    <property type="match status" value="1"/>
</dbReference>
<keyword evidence="4" id="KW-1185">Reference proteome</keyword>
<dbReference type="Proteomes" id="UP000295668">
    <property type="component" value="Unassembled WGS sequence"/>
</dbReference>
<sequence>MKTNLKTLSTTSKLLFTLFASVLLMSACKKENDYKEITIAGLGFVHASPGTGALDLIVDNQKVTNKIFTYTNDLGYFGAFPGGRLIGIAKKDSVKYLATLPVNLAEGTFYSAFIIGVLPKPEILLVQDDLKAPETGKAKIRFINLSPDAPALDLDIMGQSTTLFNGKAFKDVSPFISIDPSASYTFEIKEGTNVTATLPATKIEAGKIYTLWAKGLKSTTDSTKFGLSILTHK</sequence>
<evidence type="ECO:0000313" key="4">
    <source>
        <dbReference type="Proteomes" id="UP000295668"/>
    </source>
</evidence>
<accession>A0A4R5MLL8</accession>
<feature type="signal peptide" evidence="1">
    <location>
        <begin position="1"/>
        <end position="29"/>
    </location>
</feature>
<gene>
    <name evidence="3" type="ORF">EZJ43_08860</name>
</gene>